<dbReference type="SMART" id="SM00862">
    <property type="entry name" value="Trans_reg_C"/>
    <property type="match status" value="1"/>
</dbReference>
<dbReference type="Pfam" id="PF00931">
    <property type="entry name" value="NB-ARC"/>
    <property type="match status" value="1"/>
</dbReference>
<dbReference type="PRINTS" id="PR00364">
    <property type="entry name" value="DISEASERSIST"/>
</dbReference>
<dbReference type="GO" id="GO:0006355">
    <property type="term" value="P:regulation of DNA-templated transcription"/>
    <property type="evidence" value="ECO:0007669"/>
    <property type="project" value="InterPro"/>
</dbReference>
<evidence type="ECO:0000313" key="7">
    <source>
        <dbReference type="EMBL" id="TDQ00501.1"/>
    </source>
</evidence>
<keyword evidence="3 5" id="KW-0238">DNA-binding</keyword>
<evidence type="ECO:0000256" key="4">
    <source>
        <dbReference type="ARBA" id="ARBA00023163"/>
    </source>
</evidence>
<dbReference type="InterPro" id="IPR005158">
    <property type="entry name" value="BTAD"/>
</dbReference>
<dbReference type="CDD" id="cd15831">
    <property type="entry name" value="BTAD"/>
    <property type="match status" value="1"/>
</dbReference>
<dbReference type="GO" id="GO:0003677">
    <property type="term" value="F:DNA binding"/>
    <property type="evidence" value="ECO:0007669"/>
    <property type="project" value="UniProtKB-UniRule"/>
</dbReference>
<organism evidence="7 8">
    <name type="scientific">Labedaea rhizosphaerae</name>
    <dbReference type="NCBI Taxonomy" id="598644"/>
    <lineage>
        <taxon>Bacteria</taxon>
        <taxon>Bacillati</taxon>
        <taxon>Actinomycetota</taxon>
        <taxon>Actinomycetes</taxon>
        <taxon>Pseudonocardiales</taxon>
        <taxon>Pseudonocardiaceae</taxon>
        <taxon>Labedaea</taxon>
    </lineage>
</organism>
<dbReference type="SUPFAM" id="SSF48452">
    <property type="entry name" value="TPR-like"/>
    <property type="match status" value="1"/>
</dbReference>
<dbReference type="OrthoDB" id="5521887at2"/>
<comment type="caution">
    <text evidence="7">The sequence shown here is derived from an EMBL/GenBank/DDBJ whole genome shotgun (WGS) entry which is preliminary data.</text>
</comment>
<dbReference type="InterPro" id="IPR011990">
    <property type="entry name" value="TPR-like_helical_dom_sf"/>
</dbReference>
<evidence type="ECO:0000256" key="1">
    <source>
        <dbReference type="ARBA" id="ARBA00005820"/>
    </source>
</evidence>
<dbReference type="SMART" id="SM01043">
    <property type="entry name" value="BTAD"/>
    <property type="match status" value="1"/>
</dbReference>
<dbReference type="GO" id="GO:0000160">
    <property type="term" value="P:phosphorelay signal transduction system"/>
    <property type="evidence" value="ECO:0007669"/>
    <property type="project" value="InterPro"/>
</dbReference>
<dbReference type="InterPro" id="IPR003593">
    <property type="entry name" value="AAA+_ATPase"/>
</dbReference>
<dbReference type="AlphaFoldDB" id="A0A4V3CZP6"/>
<dbReference type="InterPro" id="IPR036388">
    <property type="entry name" value="WH-like_DNA-bd_sf"/>
</dbReference>
<dbReference type="InterPro" id="IPR027417">
    <property type="entry name" value="P-loop_NTPase"/>
</dbReference>
<dbReference type="SUPFAM" id="SSF52540">
    <property type="entry name" value="P-loop containing nucleoside triphosphate hydrolases"/>
    <property type="match status" value="1"/>
</dbReference>
<dbReference type="Gene3D" id="3.40.50.300">
    <property type="entry name" value="P-loop containing nucleotide triphosphate hydrolases"/>
    <property type="match status" value="1"/>
</dbReference>
<dbReference type="Proteomes" id="UP000295444">
    <property type="component" value="Unassembled WGS sequence"/>
</dbReference>
<dbReference type="PROSITE" id="PS51755">
    <property type="entry name" value="OMPR_PHOB"/>
    <property type="match status" value="1"/>
</dbReference>
<keyword evidence="4" id="KW-0804">Transcription</keyword>
<sequence>MRFQVLGIVGAWQGDTRIEVRGSKMRTFLASLLLARGRIVSDVRLMQMLWDEDLPATTQAQIQTYASRLRSLLGPVTTVKRQPPGYRLELPPQRGITVDLVEFENLAAQGNAALAAGKHAEASKLLRDALTRWNGQALGGVTDYLAAMEQPRLEEARLTVLENSIDAELAMGEHRPLITELTALVAAEPLRERPRTQLMTALHRSGRTADALQVYNDFRATLAESLGLDPSTELQELHQSILTSVPPPPPIRLRTRPTDVPAAATLPPEPSDFIGRQRETEHVCAELTGAPDHDTRPAICTITGMGGVGKTTLARRVARLLRKQFPDRQLMVDLGGSRPQPPSAPALLDTVLARLGVPADELPASFAARVELYNRTLAGTRTLLVLDDAQDERQVRPLLPATPGCGVLITSRSPLAALEGSDRVALDRFTPEESLRLLAAVVGPERLHAEQRAAVRIAEQCDHLPMAVRVCGARLATRPHWTLSRLAERLADPHRVLDELRAGDLVVEERLASSYLALPADQRNALQRFTHLGTGSFTASTAAQLLNLSMLDTIDLLDGLVEAHLLRAEPTAADRYRLSRLALALALGQEQLCKVG</sequence>
<dbReference type="GO" id="GO:0043531">
    <property type="term" value="F:ADP binding"/>
    <property type="evidence" value="ECO:0007669"/>
    <property type="project" value="InterPro"/>
</dbReference>
<dbReference type="InterPro" id="IPR016032">
    <property type="entry name" value="Sig_transdc_resp-reg_C-effctor"/>
</dbReference>
<evidence type="ECO:0000259" key="6">
    <source>
        <dbReference type="PROSITE" id="PS51755"/>
    </source>
</evidence>
<dbReference type="Gene3D" id="1.25.40.10">
    <property type="entry name" value="Tetratricopeptide repeat domain"/>
    <property type="match status" value="1"/>
</dbReference>
<dbReference type="InterPro" id="IPR051677">
    <property type="entry name" value="AfsR-DnrI-RedD_regulator"/>
</dbReference>
<dbReference type="SMART" id="SM00382">
    <property type="entry name" value="AAA"/>
    <property type="match status" value="1"/>
</dbReference>
<keyword evidence="2" id="KW-0805">Transcription regulation</keyword>
<feature type="DNA-binding region" description="OmpR/PhoB-type" evidence="5">
    <location>
        <begin position="1"/>
        <end position="90"/>
    </location>
</feature>
<keyword evidence="8" id="KW-1185">Reference proteome</keyword>
<proteinExistence type="inferred from homology"/>
<dbReference type="SUPFAM" id="SSF46894">
    <property type="entry name" value="C-terminal effector domain of the bipartite response regulators"/>
    <property type="match status" value="1"/>
</dbReference>
<reference evidence="7 8" key="1">
    <citation type="submission" date="2019-03" db="EMBL/GenBank/DDBJ databases">
        <title>Genomic Encyclopedia of Type Strains, Phase IV (KMG-IV): sequencing the most valuable type-strain genomes for metagenomic binning, comparative biology and taxonomic classification.</title>
        <authorList>
            <person name="Goeker M."/>
        </authorList>
    </citation>
    <scope>NUCLEOTIDE SEQUENCE [LARGE SCALE GENOMIC DNA]</scope>
    <source>
        <strain evidence="7 8">DSM 45361</strain>
    </source>
</reference>
<dbReference type="RefSeq" id="WP_133849209.1">
    <property type="nucleotide sequence ID" value="NZ_SNXZ01000002.1"/>
</dbReference>
<dbReference type="PANTHER" id="PTHR35807">
    <property type="entry name" value="TRANSCRIPTIONAL REGULATOR REDD-RELATED"/>
    <property type="match status" value="1"/>
</dbReference>
<evidence type="ECO:0000256" key="2">
    <source>
        <dbReference type="ARBA" id="ARBA00023015"/>
    </source>
</evidence>
<evidence type="ECO:0000256" key="3">
    <source>
        <dbReference type="ARBA" id="ARBA00023125"/>
    </source>
</evidence>
<evidence type="ECO:0000313" key="8">
    <source>
        <dbReference type="Proteomes" id="UP000295444"/>
    </source>
</evidence>
<protein>
    <submittedName>
        <fullName evidence="7">DNA-binding SARP family transcriptional activator</fullName>
    </submittedName>
</protein>
<dbReference type="EMBL" id="SNXZ01000002">
    <property type="protein sequence ID" value="TDQ00501.1"/>
    <property type="molecule type" value="Genomic_DNA"/>
</dbReference>
<evidence type="ECO:0000256" key="5">
    <source>
        <dbReference type="PROSITE-ProRule" id="PRU01091"/>
    </source>
</evidence>
<accession>A0A4V3CZP6</accession>
<dbReference type="Pfam" id="PF03704">
    <property type="entry name" value="BTAD"/>
    <property type="match status" value="1"/>
</dbReference>
<comment type="similarity">
    <text evidence="1">Belongs to the AfsR/DnrI/RedD regulatory family.</text>
</comment>
<dbReference type="InterPro" id="IPR002182">
    <property type="entry name" value="NB-ARC"/>
</dbReference>
<feature type="domain" description="OmpR/PhoB-type" evidence="6">
    <location>
        <begin position="1"/>
        <end position="90"/>
    </location>
</feature>
<gene>
    <name evidence="7" type="ORF">EV186_102362</name>
</gene>
<name>A0A4V3CZP6_LABRH</name>
<dbReference type="InterPro" id="IPR001867">
    <property type="entry name" value="OmpR/PhoB-type_DNA-bd"/>
</dbReference>
<dbReference type="Gene3D" id="1.10.10.10">
    <property type="entry name" value="Winged helix-like DNA-binding domain superfamily/Winged helix DNA-binding domain"/>
    <property type="match status" value="1"/>
</dbReference>
<dbReference type="PANTHER" id="PTHR35807:SF1">
    <property type="entry name" value="TRANSCRIPTIONAL REGULATOR REDD"/>
    <property type="match status" value="1"/>
</dbReference>